<evidence type="ECO:0000313" key="5">
    <source>
        <dbReference type="EMBL" id="SVB08078.1"/>
    </source>
</evidence>
<dbReference type="Gene3D" id="3.40.50.360">
    <property type="match status" value="1"/>
</dbReference>
<protein>
    <recommendedName>
        <fullName evidence="4">NADPH-dependent FMN reductase-like domain-containing protein</fullName>
    </recommendedName>
</protein>
<name>A0A382B2V1_9ZZZZ</name>
<gene>
    <name evidence="5" type="ORF">METZ01_LOCUS160932</name>
</gene>
<dbReference type="PANTHER" id="PTHR43408:SF2">
    <property type="entry name" value="FMN REDUCTASE (NADPH)"/>
    <property type="match status" value="1"/>
</dbReference>
<keyword evidence="3" id="KW-0560">Oxidoreductase</keyword>
<dbReference type="InterPro" id="IPR051814">
    <property type="entry name" value="NAD(P)H-dep_FMN_reductase"/>
</dbReference>
<dbReference type="InterPro" id="IPR029039">
    <property type="entry name" value="Flavoprotein-like_sf"/>
</dbReference>
<proteinExistence type="predicted"/>
<reference evidence="5" key="1">
    <citation type="submission" date="2018-05" db="EMBL/GenBank/DDBJ databases">
        <authorList>
            <person name="Lanie J.A."/>
            <person name="Ng W.-L."/>
            <person name="Kazmierczak K.M."/>
            <person name="Andrzejewski T.M."/>
            <person name="Davidsen T.M."/>
            <person name="Wayne K.J."/>
            <person name="Tettelin H."/>
            <person name="Glass J.I."/>
            <person name="Rusch D."/>
            <person name="Podicherti R."/>
            <person name="Tsui H.-C.T."/>
            <person name="Winkler M.E."/>
        </authorList>
    </citation>
    <scope>NUCLEOTIDE SEQUENCE</scope>
</reference>
<accession>A0A382B2V1</accession>
<dbReference type="AlphaFoldDB" id="A0A382B2V1"/>
<dbReference type="EMBL" id="UINC01027950">
    <property type="protein sequence ID" value="SVB08078.1"/>
    <property type="molecule type" value="Genomic_DNA"/>
</dbReference>
<feature type="domain" description="NADPH-dependent FMN reductase-like" evidence="4">
    <location>
        <begin position="1"/>
        <end position="137"/>
    </location>
</feature>
<dbReference type="GO" id="GO:0016491">
    <property type="term" value="F:oxidoreductase activity"/>
    <property type="evidence" value="ECO:0007669"/>
    <property type="project" value="UniProtKB-KW"/>
</dbReference>
<dbReference type="Pfam" id="PF03358">
    <property type="entry name" value="FMN_red"/>
    <property type="match status" value="1"/>
</dbReference>
<organism evidence="5">
    <name type="scientific">marine metagenome</name>
    <dbReference type="NCBI Taxonomy" id="408172"/>
    <lineage>
        <taxon>unclassified sequences</taxon>
        <taxon>metagenomes</taxon>
        <taxon>ecological metagenomes</taxon>
    </lineage>
</organism>
<sequence>MKIAIVSGSPRKLSKTIHIMSHVHDYLNNKSYHLDLIDLADENIEMYHGSNEDYNQTTKELINKLTEADVWIIGTPIYNSFFSSAIKNMFEYLNYKNTSGKVAGLIIVASGHISFKSVQTNLTQLMSYFGVLTNPNSIYITVDKIDENNRLTIELKLRLENILDETIRLFDVNK</sequence>
<evidence type="ECO:0000256" key="1">
    <source>
        <dbReference type="ARBA" id="ARBA00022630"/>
    </source>
</evidence>
<dbReference type="SUPFAM" id="SSF52218">
    <property type="entry name" value="Flavoproteins"/>
    <property type="match status" value="1"/>
</dbReference>
<evidence type="ECO:0000256" key="3">
    <source>
        <dbReference type="ARBA" id="ARBA00023002"/>
    </source>
</evidence>
<keyword evidence="2" id="KW-0288">FMN</keyword>
<keyword evidence="1" id="KW-0285">Flavoprotein</keyword>
<evidence type="ECO:0000256" key="2">
    <source>
        <dbReference type="ARBA" id="ARBA00022643"/>
    </source>
</evidence>
<dbReference type="InterPro" id="IPR005025">
    <property type="entry name" value="FMN_Rdtase-like_dom"/>
</dbReference>
<evidence type="ECO:0000259" key="4">
    <source>
        <dbReference type="Pfam" id="PF03358"/>
    </source>
</evidence>
<dbReference type="PANTHER" id="PTHR43408">
    <property type="entry name" value="FMN REDUCTASE (NADPH)"/>
    <property type="match status" value="1"/>
</dbReference>